<evidence type="ECO:0000313" key="3">
    <source>
        <dbReference type="EMBL" id="SEU12694.1"/>
    </source>
</evidence>
<evidence type="ECO:0000259" key="2">
    <source>
        <dbReference type="Pfam" id="PF24241"/>
    </source>
</evidence>
<dbReference type="Proteomes" id="UP000182332">
    <property type="component" value="Unassembled WGS sequence"/>
</dbReference>
<evidence type="ECO:0000313" key="4">
    <source>
        <dbReference type="Proteomes" id="UP000182332"/>
    </source>
</evidence>
<dbReference type="RefSeq" id="WP_217648337.1">
    <property type="nucleotide sequence ID" value="NZ_FOHW01000073.1"/>
</dbReference>
<dbReference type="Pfam" id="PF24241">
    <property type="entry name" value="Deam_C"/>
    <property type="match status" value="1"/>
</dbReference>
<reference evidence="3 4" key="1">
    <citation type="submission" date="2016-10" db="EMBL/GenBank/DDBJ databases">
        <authorList>
            <person name="de Groot N.N."/>
        </authorList>
    </citation>
    <scope>NUCLEOTIDE SEQUENCE [LARGE SCALE GENOMIC DNA]</scope>
    <source>
        <strain evidence="3 4">DSM 11363</strain>
    </source>
</reference>
<sequence>RQSELIAKGAVAINAVDGLHIEVKQVNQQTVSQAIDAMVKADPELAWLKDAEKRGDVDWKLVKEAHDSFKYSNSGLGAGAQLVLAIALAVALGPAGLGLSSTEAAFVGSLANTGINSAISNKGNIGAALEDTFSGSSLKNATVAALTADVGQTFNFDPTVLNANTVIAAGETALANAFITTVLQGGSLGKNFLGALAGEGVTIAGATLANSISGSSFAGGKITKVGLHAMLGGLLSMAQGGDFATGALAAGGDEALVEAVASVVAPNTLNGTATAEQQKAESAKLLGVSQLIGVLAAAATGGKLNVGAAVAANATEYNFLGPVSQARRDADREAMKNGNATAEQKAEFVSAWQSDQRSDFLLDKLHTDQPLTNAEREELNNDFKSYLDEMAGQVGIPAAQNALSGLQQNGAYKIYDYPFAGTAEQKAAWTAANSQTIQDFFQTQVRPRSEDEHLYNSIGHSAQIAAAQEDDARIGQLAFLLEEEMAIKISIAAKVFADGVGAAGAAEGALIGGAKGISPVVTAEGKIGDAAFTDVNQTARPVAQANPDEPTLIADRVTAKTEATGKSLPNGNMADAHAEIGVIQQAYNAGKTQGADMAMSVAGKDVCGFCKGDIAAAAEKSGLSSLTIQAIDDVTGLPKKYNWVPGMRSIKEVL</sequence>
<protein>
    <submittedName>
        <fullName evidence="3">Filamentous hemagglutinin</fullName>
    </submittedName>
</protein>
<evidence type="ECO:0000259" key="1">
    <source>
        <dbReference type="Pfam" id="PF04830"/>
    </source>
</evidence>
<organism evidence="3 4">
    <name type="scientific">Pseudomonas graminis</name>
    <dbReference type="NCBI Taxonomy" id="158627"/>
    <lineage>
        <taxon>Bacteria</taxon>
        <taxon>Pseudomonadati</taxon>
        <taxon>Pseudomonadota</taxon>
        <taxon>Gammaproteobacteria</taxon>
        <taxon>Pseudomonadales</taxon>
        <taxon>Pseudomonadaceae</taxon>
        <taxon>Pseudomonas</taxon>
    </lineage>
</organism>
<accession>A0A1I0JQ02</accession>
<dbReference type="AlphaFoldDB" id="A0A1I0JQ02"/>
<dbReference type="InterPro" id="IPR057580">
    <property type="entry name" value="Deam_C"/>
</dbReference>
<dbReference type="EMBL" id="FOHW01000073">
    <property type="protein sequence ID" value="SEU12694.1"/>
    <property type="molecule type" value="Genomic_DNA"/>
</dbReference>
<feature type="domain" description="DUF637" evidence="1">
    <location>
        <begin position="106"/>
        <end position="250"/>
    </location>
</feature>
<dbReference type="InterPro" id="IPR006915">
    <property type="entry name" value="DUF637_hemagglutn_put"/>
</dbReference>
<gene>
    <name evidence="3" type="ORF">SAMN05216197_1731</name>
</gene>
<dbReference type="Pfam" id="PF04830">
    <property type="entry name" value="DUF637"/>
    <property type="match status" value="1"/>
</dbReference>
<feature type="non-terminal residue" evidence="3">
    <location>
        <position position="1"/>
    </location>
</feature>
<name>A0A1I0JQ02_9PSED</name>
<feature type="domain" description="Putative cytidine deaminase C-terminal" evidence="2">
    <location>
        <begin position="518"/>
        <end position="652"/>
    </location>
</feature>
<proteinExistence type="predicted"/>